<dbReference type="SUPFAM" id="SSF56420">
    <property type="entry name" value="Peptide deformylase"/>
    <property type="match status" value="1"/>
</dbReference>
<feature type="binding site" evidence="2">
    <location>
        <position position="139"/>
    </location>
    <ligand>
        <name>Fe cation</name>
        <dbReference type="ChEBI" id="CHEBI:24875"/>
    </ligand>
</feature>
<dbReference type="GO" id="GO:0006412">
    <property type="term" value="P:translation"/>
    <property type="evidence" value="ECO:0007669"/>
    <property type="project" value="UniProtKB-UniRule"/>
</dbReference>
<dbReference type="Gene3D" id="3.90.45.10">
    <property type="entry name" value="Peptide deformylase"/>
    <property type="match status" value="1"/>
</dbReference>
<keyword evidence="2" id="KW-0648">Protein biosynthesis</keyword>
<dbReference type="EC" id="3.5.1.88" evidence="2"/>
<keyword evidence="2" id="KW-0378">Hydrolase</keyword>
<dbReference type="NCBIfam" id="TIGR00079">
    <property type="entry name" value="pept_deformyl"/>
    <property type="match status" value="1"/>
</dbReference>
<dbReference type="PRINTS" id="PR01576">
    <property type="entry name" value="PDEFORMYLASE"/>
</dbReference>
<keyword evidence="2" id="KW-0479">Metal-binding</keyword>
<dbReference type="PANTHER" id="PTHR10458">
    <property type="entry name" value="PEPTIDE DEFORMYLASE"/>
    <property type="match status" value="1"/>
</dbReference>
<dbReference type="EMBL" id="QEWR01000003">
    <property type="protein sequence ID" value="PWD82998.1"/>
    <property type="molecule type" value="Genomic_DNA"/>
</dbReference>
<proteinExistence type="inferred from homology"/>
<evidence type="ECO:0000256" key="1">
    <source>
        <dbReference type="ARBA" id="ARBA00010759"/>
    </source>
</evidence>
<sequence>MAILDVITVPHPTLREKAAPVTTFDAELKQFVEDMLETMYDEKGVGLAANQVNVLKRVFVADCSEERNDPKVFINPEILEVSEETDAAEEGCLSLPTLYSGPVIRPVAVRVRAQDVNGDFFELEADGLLGRCIQHEYDHLEGVLFIDYLSRLKQQRILKKLEKVLKERELEQNQ</sequence>
<feature type="binding site" evidence="2">
    <location>
        <position position="135"/>
    </location>
    <ligand>
        <name>Fe cation</name>
        <dbReference type="ChEBI" id="CHEBI:24875"/>
    </ligand>
</feature>
<dbReference type="CDD" id="cd00487">
    <property type="entry name" value="Pep_deformylase"/>
    <property type="match status" value="1"/>
</dbReference>
<dbReference type="Pfam" id="PF01327">
    <property type="entry name" value="Pep_deformylase"/>
    <property type="match status" value="1"/>
</dbReference>
<comment type="caution">
    <text evidence="3">The sequence shown here is derived from an EMBL/GenBank/DDBJ whole genome shotgun (WGS) entry which is preliminary data.</text>
</comment>
<dbReference type="GO" id="GO:0042586">
    <property type="term" value="F:peptide deformylase activity"/>
    <property type="evidence" value="ECO:0007669"/>
    <property type="project" value="UniProtKB-UniRule"/>
</dbReference>
<feature type="active site" evidence="2">
    <location>
        <position position="136"/>
    </location>
</feature>
<feature type="binding site" evidence="2">
    <location>
        <position position="92"/>
    </location>
    <ligand>
        <name>Fe cation</name>
        <dbReference type="ChEBI" id="CHEBI:24875"/>
    </ligand>
</feature>
<accession>A0A2U2AJJ1</accession>
<evidence type="ECO:0000313" key="4">
    <source>
        <dbReference type="Proteomes" id="UP000244948"/>
    </source>
</evidence>
<protein>
    <recommendedName>
        <fullName evidence="2">Peptide deformylase</fullName>
        <shortName evidence="2">PDF</shortName>
        <ecNumber evidence="2">3.5.1.88</ecNumber>
    </recommendedName>
    <alternativeName>
        <fullName evidence="2">Polypeptide deformylase</fullName>
    </alternativeName>
</protein>
<evidence type="ECO:0000256" key="2">
    <source>
        <dbReference type="HAMAP-Rule" id="MF_00163"/>
    </source>
</evidence>
<reference evidence="3 4" key="1">
    <citation type="journal article" date="2018" name="Genome Announc.">
        <title>Ignatzschineria cameli sp. nov., isolated from necrotic foot tissue of dromedaries (Camelus dromedarius) and associated maggots (Wohlfahrtia species) in Dubai.</title>
        <authorList>
            <person name="Tsang C.C."/>
            <person name="Tang J.Y."/>
            <person name="Fong J.Y."/>
            <person name="Kinne J."/>
            <person name="Lee H.H."/>
            <person name="Joseph M."/>
            <person name="Jose S."/>
            <person name="Schuster R.K."/>
            <person name="Tang Y."/>
            <person name="Sivakumar S."/>
            <person name="Chen J.H."/>
            <person name="Teng J.L."/>
            <person name="Lau S.K."/>
            <person name="Wernery U."/>
            <person name="Woo P.C."/>
        </authorList>
    </citation>
    <scope>NUCLEOTIDE SEQUENCE [LARGE SCALE GENOMIC DNA]</scope>
    <source>
        <strain evidence="3 4">KCTC 22643</strain>
    </source>
</reference>
<keyword evidence="4" id="KW-1185">Reference proteome</keyword>
<dbReference type="GO" id="GO:0046872">
    <property type="term" value="F:metal ion binding"/>
    <property type="evidence" value="ECO:0007669"/>
    <property type="project" value="UniProtKB-KW"/>
</dbReference>
<dbReference type="InterPro" id="IPR023635">
    <property type="entry name" value="Peptide_deformylase"/>
</dbReference>
<gene>
    <name evidence="2" type="primary">def</name>
    <name evidence="3" type="ORF">DC082_06095</name>
</gene>
<dbReference type="PIRSF" id="PIRSF004749">
    <property type="entry name" value="Pep_def"/>
    <property type="match status" value="1"/>
</dbReference>
<comment type="catalytic activity">
    <reaction evidence="2">
        <text>N-terminal N-formyl-L-methionyl-[peptide] + H2O = N-terminal L-methionyl-[peptide] + formate</text>
        <dbReference type="Rhea" id="RHEA:24420"/>
        <dbReference type="Rhea" id="RHEA-COMP:10639"/>
        <dbReference type="Rhea" id="RHEA-COMP:10640"/>
        <dbReference type="ChEBI" id="CHEBI:15377"/>
        <dbReference type="ChEBI" id="CHEBI:15740"/>
        <dbReference type="ChEBI" id="CHEBI:49298"/>
        <dbReference type="ChEBI" id="CHEBI:64731"/>
        <dbReference type="EC" id="3.5.1.88"/>
    </reaction>
</comment>
<comment type="cofactor">
    <cofactor evidence="2">
        <name>Fe(2+)</name>
        <dbReference type="ChEBI" id="CHEBI:29033"/>
    </cofactor>
    <text evidence="2">Binds 1 Fe(2+) ion.</text>
</comment>
<name>A0A2U2AJJ1_9GAMM</name>
<dbReference type="Proteomes" id="UP000244948">
    <property type="component" value="Unassembled WGS sequence"/>
</dbReference>
<comment type="similarity">
    <text evidence="1 2">Belongs to the polypeptide deformylase family.</text>
</comment>
<dbReference type="AlphaFoldDB" id="A0A2U2AJJ1"/>
<dbReference type="HAMAP" id="MF_00163">
    <property type="entry name" value="Pep_deformylase"/>
    <property type="match status" value="1"/>
</dbReference>
<organism evidence="3 4">
    <name type="scientific">Ignatzschineria indica</name>
    <dbReference type="NCBI Taxonomy" id="472583"/>
    <lineage>
        <taxon>Bacteria</taxon>
        <taxon>Pseudomonadati</taxon>
        <taxon>Pseudomonadota</taxon>
        <taxon>Gammaproteobacteria</taxon>
        <taxon>Cardiobacteriales</taxon>
        <taxon>Ignatzschineriaceae</taxon>
        <taxon>Ignatzschineria</taxon>
    </lineage>
</organism>
<keyword evidence="2" id="KW-0408">Iron</keyword>
<dbReference type="RefSeq" id="WP_094567745.1">
    <property type="nucleotide sequence ID" value="NZ_BMXZ01000002.1"/>
</dbReference>
<dbReference type="InterPro" id="IPR036821">
    <property type="entry name" value="Peptide_deformylase_sf"/>
</dbReference>
<comment type="function">
    <text evidence="2">Removes the formyl group from the N-terminal Met of newly synthesized proteins. Requires at least a dipeptide for an efficient rate of reaction. N-terminal L-methionine is a prerequisite for activity but the enzyme has broad specificity at other positions.</text>
</comment>
<dbReference type="PANTHER" id="PTHR10458:SF22">
    <property type="entry name" value="PEPTIDE DEFORMYLASE"/>
    <property type="match status" value="1"/>
</dbReference>
<dbReference type="NCBIfam" id="NF001159">
    <property type="entry name" value="PRK00150.1-3"/>
    <property type="match status" value="1"/>
</dbReference>
<evidence type="ECO:0000313" key="3">
    <source>
        <dbReference type="EMBL" id="PWD82998.1"/>
    </source>
</evidence>